<dbReference type="Proteomes" id="UP001595898">
    <property type="component" value="Unassembled WGS sequence"/>
</dbReference>
<reference evidence="1 2" key="1">
    <citation type="journal article" date="2019" name="Int. J. Syst. Evol. Microbiol.">
        <title>The Global Catalogue of Microorganisms (GCM) 10K type strain sequencing project: providing services to taxonomists for standard genome sequencing and annotation.</title>
        <authorList>
            <consortium name="The Broad Institute Genomics Platform"/>
            <consortium name="The Broad Institute Genome Sequencing Center for Infectious Disease"/>
            <person name="Wu L."/>
            <person name="Ma J."/>
        </authorList>
    </citation>
    <scope>NUCLEOTIDE SEQUENCE [LARGE SCALE GENOMIC DNA]</scope>
    <source>
        <strain evidence="1 2">WLHS5</strain>
    </source>
</reference>
<accession>A0ABD5PQM5</accession>
<dbReference type="PROSITE" id="PS51257">
    <property type="entry name" value="PROKAR_LIPOPROTEIN"/>
    <property type="match status" value="1"/>
</dbReference>
<evidence type="ECO:0000313" key="1">
    <source>
        <dbReference type="EMBL" id="MFC4542910.1"/>
    </source>
</evidence>
<evidence type="ECO:0000313" key="2">
    <source>
        <dbReference type="Proteomes" id="UP001595898"/>
    </source>
</evidence>
<dbReference type="EMBL" id="JBHSFA010000007">
    <property type="protein sequence ID" value="MFC4542910.1"/>
    <property type="molecule type" value="Genomic_DNA"/>
</dbReference>
<name>A0ABD5PQM5_9EURY</name>
<protein>
    <submittedName>
        <fullName evidence="1">DUF1818 family protein</fullName>
    </submittedName>
</protein>
<sequence length="349" mass="36612">MFDRVSSIGRDRRPRHLLLVTCVALLVVTAGCAGLVTDEESGDDVDGDPVAQAPANAGTLVHVDAAALADDGGDRLLADLAAVEGDRTGTGTGVLAFENRTGLDPLAADELLVFDVAPEDEAGVGYVVDGDWTADELVAAIEGTTGVEYDRRTVHDEPVLYEPAAELDGGADDEPAGEATFVGVHGDGRYVVGDEAAVRASLDVRYGDADAVSGPVRDAYDDADDAHVTVASDQSGSIVPEQFEEFAPGLDFEVFDEVEATTRTYDATDDGVAVDAGMHVADEATAAELRDVVRGLLGYLMENSVAQELIAGEEITDELEAVEVTHEGTSVWLSYEGDVDAILRLLDEV</sequence>
<dbReference type="AlphaFoldDB" id="A0ABD5PQM5"/>
<organism evidence="1 2">
    <name type="scientific">Halosolutus amylolyticus</name>
    <dbReference type="NCBI Taxonomy" id="2932267"/>
    <lineage>
        <taxon>Archaea</taxon>
        <taxon>Methanobacteriati</taxon>
        <taxon>Methanobacteriota</taxon>
        <taxon>Stenosarchaea group</taxon>
        <taxon>Halobacteria</taxon>
        <taxon>Halobacteriales</taxon>
        <taxon>Natrialbaceae</taxon>
        <taxon>Halosolutus</taxon>
    </lineage>
</organism>
<gene>
    <name evidence="1" type="ORF">ACFO5R_13360</name>
</gene>
<dbReference type="RefSeq" id="WP_250140403.1">
    <property type="nucleotide sequence ID" value="NZ_JALIQP010000002.1"/>
</dbReference>
<comment type="caution">
    <text evidence="1">The sequence shown here is derived from an EMBL/GenBank/DDBJ whole genome shotgun (WGS) entry which is preliminary data.</text>
</comment>
<proteinExistence type="predicted"/>
<keyword evidence="2" id="KW-1185">Reference proteome</keyword>